<dbReference type="SUPFAM" id="SSF109604">
    <property type="entry name" value="HD-domain/PDEase-like"/>
    <property type="match status" value="1"/>
</dbReference>
<keyword evidence="4 5" id="KW-0378">Hydrolase</keyword>
<feature type="region of interest" description="Disordered" evidence="6">
    <location>
        <begin position="953"/>
        <end position="1009"/>
    </location>
</feature>
<dbReference type="InterPro" id="IPR036971">
    <property type="entry name" value="PDEase_catalytic_dom_sf"/>
</dbReference>
<dbReference type="PROSITE" id="PS00126">
    <property type="entry name" value="PDEASE_I_1"/>
    <property type="match status" value="1"/>
</dbReference>
<evidence type="ECO:0000256" key="2">
    <source>
        <dbReference type="ARBA" id="ARBA00022535"/>
    </source>
</evidence>
<dbReference type="EC" id="3.1.4.-" evidence="5"/>
<feature type="compositionally biased region" description="Acidic residues" evidence="6">
    <location>
        <begin position="959"/>
        <end position="984"/>
    </location>
</feature>
<dbReference type="InterPro" id="IPR003018">
    <property type="entry name" value="GAF"/>
</dbReference>
<evidence type="ECO:0000256" key="5">
    <source>
        <dbReference type="RuleBase" id="RU363067"/>
    </source>
</evidence>
<evidence type="ECO:0000256" key="3">
    <source>
        <dbReference type="ARBA" id="ARBA00022723"/>
    </source>
</evidence>
<evidence type="ECO:0000313" key="10">
    <source>
        <dbReference type="RefSeq" id="XP_052751423.1"/>
    </source>
</evidence>
<keyword evidence="2" id="KW-0140">cGMP</keyword>
<keyword evidence="7" id="KW-0472">Membrane</keyword>
<comment type="similarity">
    <text evidence="1 5">Belongs to the cyclic nucleotide phosphodiesterase family.</text>
</comment>
<dbReference type="Gene3D" id="3.30.450.40">
    <property type="match status" value="2"/>
</dbReference>
<evidence type="ECO:0000259" key="8">
    <source>
        <dbReference type="PROSITE" id="PS51845"/>
    </source>
</evidence>
<dbReference type="SMART" id="SM00065">
    <property type="entry name" value="GAF"/>
    <property type="match status" value="1"/>
</dbReference>
<dbReference type="PRINTS" id="PR00387">
    <property type="entry name" value="PDIESTERASE1"/>
</dbReference>
<reference evidence="10" key="1">
    <citation type="submission" date="2025-08" db="UniProtKB">
        <authorList>
            <consortium name="RefSeq"/>
        </authorList>
    </citation>
    <scope>IDENTIFICATION</scope>
    <source>
        <tissue evidence="10">Whole larvae</tissue>
    </source>
</reference>
<proteinExistence type="inferred from homology"/>
<evidence type="ECO:0000256" key="7">
    <source>
        <dbReference type="SAM" id="Phobius"/>
    </source>
</evidence>
<accession>A0ABM3MJ60</accession>
<keyword evidence="9" id="KW-1185">Reference proteome</keyword>
<evidence type="ECO:0000313" key="9">
    <source>
        <dbReference type="Proteomes" id="UP001652740"/>
    </source>
</evidence>
<evidence type="ECO:0000256" key="6">
    <source>
        <dbReference type="SAM" id="MobiDB-lite"/>
    </source>
</evidence>
<dbReference type="CDD" id="cd00077">
    <property type="entry name" value="HDc"/>
    <property type="match status" value="1"/>
</dbReference>
<keyword evidence="3 5" id="KW-0479">Metal-binding</keyword>
<evidence type="ECO:0000256" key="1">
    <source>
        <dbReference type="ARBA" id="ARBA00007648"/>
    </source>
</evidence>
<dbReference type="PROSITE" id="PS51845">
    <property type="entry name" value="PDEASE_I_2"/>
    <property type="match status" value="1"/>
</dbReference>
<dbReference type="Gene3D" id="1.10.1300.10">
    <property type="entry name" value="3'5'-cyclic nucleotide phosphodiesterase, catalytic domain"/>
    <property type="match status" value="1"/>
</dbReference>
<dbReference type="GeneID" id="113516742"/>
<keyword evidence="7" id="KW-1133">Transmembrane helix</keyword>
<dbReference type="Pfam" id="PF00233">
    <property type="entry name" value="PDEase_I"/>
    <property type="match status" value="1"/>
</dbReference>
<dbReference type="RefSeq" id="XP_052751423.1">
    <property type="nucleotide sequence ID" value="XM_052895463.1"/>
</dbReference>
<feature type="transmembrane region" description="Helical" evidence="7">
    <location>
        <begin position="21"/>
        <end position="42"/>
    </location>
</feature>
<name>A0ABM3MJ60_GALME</name>
<dbReference type="InterPro" id="IPR002073">
    <property type="entry name" value="PDEase_catalytic_dom"/>
</dbReference>
<gene>
    <name evidence="10" type="primary">LOC113516742</name>
</gene>
<dbReference type="SUPFAM" id="SSF55781">
    <property type="entry name" value="GAF domain-like"/>
    <property type="match status" value="2"/>
</dbReference>
<sequence length="1037" mass="120149">MLSQSNRAGILFAKTRAILRRFAAALYIYIVQMFILLSEAFIDGFPISCQHRSTSLRQEGTVEGPLSTALRGGCTRRGRVEMAESDKIKLTSRFPRGMQSAGRTPETRSPRLLPSILNGEAALSSGIRSPVDPLRASTERFWSRYHRGCMARSSAFMDWSAVRSQEKKGKNNIPPKVRNDHYKDEEEIIITNYLNRHKRFLESYVAECVPAEDIENWLHHKLKSPSIISLESRQKPKHKYKLVNSRKQIFAELRHILQNDLSEQDLLVELATKIANVIGVDTYRIFKLSPDHPEVVQYFVFDYTKFSAAQRPYITLTRAMTDVSLILEIAKNGNVVRLSGLDKPDVHMQNPDSFFKMSKLKNMKNANHVMYQPILTSTGETGYLIEFWRVDDSFSDVEEELCTCFLMWGSLSIHYCGLYQEKKRERNMSDFLLDVVRAIFEEMVSLDQLIKRILEFAQKLVNADRASLFLVDYRNFELVSTVFDLKYEPGQDRDMEKKEIRMPINRGIAGHVALSGETMNIPDAYLDNRFNREVDEATGYRTVSILCMPIKVEGKVIGVVQMVNKRNDDTFGHDDEVAFEIFSTFFGLALHHARLYDRIMRKEQKYRVALEVLSYHSTCRENEVQALLNDEEPHYTKLNDFSLDPYKLNEFEKCKSVLTMFDDLFDISKFDIVTVTRFILTVKKNYRTVPYHNFDHGWAVAHSMYVILKNDIRRRFDYKMRLALFVACLCHDLDHRGYTNKYMSETASPLAAMYTTSTLEHHHFNITVNILQQEGHNIFSHFSSEEYKVILGYIRQAILATDLAAFFPNLEKMKELYKESAGVRFNWNIPSHRDLALAISMTASDLSASAKPWEVQIKTVKVIFEEFYDQGDKELAAGRIPIAMMDRNKPEEQPSSQVGFLRQICIPCYTMLYKILPNTKPMYLMAMRNLIKWKVRADRIERQLEYGANRKKDLSNDESYTEDNNAEQTDDAKDDTENDVNDITEDSKPYDTWQEHDPPSWDEEDSIVDENVMNTGLLKYITDTTDEEASSMERQNH</sequence>
<feature type="domain" description="PDEase" evidence="8">
    <location>
        <begin position="616"/>
        <end position="940"/>
    </location>
</feature>
<dbReference type="InterPro" id="IPR023088">
    <property type="entry name" value="PDEase"/>
</dbReference>
<feature type="compositionally biased region" description="Basic and acidic residues" evidence="6">
    <location>
        <begin position="985"/>
        <end position="999"/>
    </location>
</feature>
<dbReference type="SMART" id="SM00471">
    <property type="entry name" value="HDc"/>
    <property type="match status" value="1"/>
</dbReference>
<organism evidence="9 10">
    <name type="scientific">Galleria mellonella</name>
    <name type="common">Greater wax moth</name>
    <dbReference type="NCBI Taxonomy" id="7137"/>
    <lineage>
        <taxon>Eukaryota</taxon>
        <taxon>Metazoa</taxon>
        <taxon>Ecdysozoa</taxon>
        <taxon>Arthropoda</taxon>
        <taxon>Hexapoda</taxon>
        <taxon>Insecta</taxon>
        <taxon>Pterygota</taxon>
        <taxon>Neoptera</taxon>
        <taxon>Endopterygota</taxon>
        <taxon>Lepidoptera</taxon>
        <taxon>Glossata</taxon>
        <taxon>Ditrysia</taxon>
        <taxon>Pyraloidea</taxon>
        <taxon>Pyralidae</taxon>
        <taxon>Galleriinae</taxon>
        <taxon>Galleria</taxon>
    </lineage>
</organism>
<protein>
    <recommendedName>
        <fullName evidence="5">Phosphodiesterase</fullName>
        <ecNumber evidence="5">3.1.4.-</ecNumber>
    </recommendedName>
</protein>
<dbReference type="InterPro" id="IPR029016">
    <property type="entry name" value="GAF-like_dom_sf"/>
</dbReference>
<evidence type="ECO:0000256" key="4">
    <source>
        <dbReference type="ARBA" id="ARBA00022801"/>
    </source>
</evidence>
<dbReference type="Pfam" id="PF01590">
    <property type="entry name" value="GAF"/>
    <property type="match status" value="1"/>
</dbReference>
<dbReference type="PANTHER" id="PTHR11347">
    <property type="entry name" value="CYCLIC NUCLEOTIDE PHOSPHODIESTERASE"/>
    <property type="match status" value="1"/>
</dbReference>
<keyword evidence="7" id="KW-0812">Transmembrane</keyword>
<comment type="cofactor">
    <cofactor evidence="5">
        <name>a divalent metal cation</name>
        <dbReference type="ChEBI" id="CHEBI:60240"/>
    </cofactor>
    <text evidence="5">Binds 2 divalent metal cations per subunit. Site 1 may preferentially bind zinc ions, while site 2 has a preference for magnesium and/or manganese ions.</text>
</comment>
<dbReference type="Proteomes" id="UP001652740">
    <property type="component" value="Unplaced"/>
</dbReference>
<dbReference type="InterPro" id="IPR003607">
    <property type="entry name" value="HD/PDEase_dom"/>
</dbReference>
<dbReference type="InterPro" id="IPR023174">
    <property type="entry name" value="PDEase_CS"/>
</dbReference>